<dbReference type="KEGG" id="wna:KA717_13525"/>
<dbReference type="Gene3D" id="3.40.50.12660">
    <property type="match status" value="1"/>
</dbReference>
<name>A0A977PXW5_9CYAN</name>
<feature type="compositionally biased region" description="Basic and acidic residues" evidence="1">
    <location>
        <begin position="35"/>
        <end position="46"/>
    </location>
</feature>
<dbReference type="AlphaFoldDB" id="A0A977PXW5"/>
<dbReference type="EMBL" id="CP073041">
    <property type="protein sequence ID" value="UXE63536.1"/>
    <property type="molecule type" value="Genomic_DNA"/>
</dbReference>
<evidence type="ECO:0000256" key="1">
    <source>
        <dbReference type="SAM" id="MobiDB-lite"/>
    </source>
</evidence>
<protein>
    <submittedName>
        <fullName evidence="2">Uncharacterized protein</fullName>
    </submittedName>
</protein>
<gene>
    <name evidence="2" type="ORF">KA717_13525</name>
</gene>
<accession>A0A977PXW5</accession>
<organism evidence="2">
    <name type="scientific">Woronichinia naegeliana WA131</name>
    <dbReference type="NCBI Taxonomy" id="2824559"/>
    <lineage>
        <taxon>Bacteria</taxon>
        <taxon>Bacillati</taxon>
        <taxon>Cyanobacteriota</taxon>
        <taxon>Cyanophyceae</taxon>
        <taxon>Synechococcales</taxon>
        <taxon>Coelosphaeriaceae</taxon>
        <taxon>Woronichinia</taxon>
    </lineage>
</organism>
<dbReference type="Proteomes" id="UP001065613">
    <property type="component" value="Chromosome"/>
</dbReference>
<sequence length="46" mass="5024">MVYIHYSGHGGTVKTIFPDLKGEGQFDEGSVPMDVGDRGSGKYDFQ</sequence>
<proteinExistence type="predicted"/>
<reference evidence="2" key="1">
    <citation type="submission" date="2021-04" db="EMBL/GenBank/DDBJ databases">
        <title>Genome sequence of Woronichinia naegeliana from Washington state freshwater lake bloom.</title>
        <authorList>
            <person name="Dreher T.W."/>
        </authorList>
    </citation>
    <scope>NUCLEOTIDE SEQUENCE</scope>
    <source>
        <strain evidence="2">WA131</strain>
    </source>
</reference>
<evidence type="ECO:0000313" key="2">
    <source>
        <dbReference type="EMBL" id="UXE63536.1"/>
    </source>
</evidence>
<feature type="region of interest" description="Disordered" evidence="1">
    <location>
        <begin position="25"/>
        <end position="46"/>
    </location>
</feature>